<evidence type="ECO:0000313" key="7">
    <source>
        <dbReference type="EMBL" id="PYI65398.1"/>
    </source>
</evidence>
<gene>
    <name evidence="7" type="ORF">CVV68_18405</name>
</gene>
<evidence type="ECO:0000256" key="1">
    <source>
        <dbReference type="ARBA" id="ARBA00004236"/>
    </source>
</evidence>
<dbReference type="GO" id="GO:0043190">
    <property type="term" value="C:ATP-binding cassette (ABC) transporter complex"/>
    <property type="evidence" value="ECO:0007669"/>
    <property type="project" value="InterPro"/>
</dbReference>
<reference evidence="7 8" key="1">
    <citation type="submission" date="2018-05" db="EMBL/GenBank/DDBJ databases">
        <title>Genetic diversity of glacier-inhabiting Cryobacterium bacteria in China and description of Cryobacterium mengkeensis sp. nov. and Arthrobacter glacialis sp. nov.</title>
        <authorList>
            <person name="Liu Q."/>
            <person name="Xin Y.-H."/>
        </authorList>
    </citation>
    <scope>NUCLEOTIDE SEQUENCE [LARGE SCALE GENOMIC DNA]</scope>
    <source>
        <strain evidence="7 8">LI2</strain>
    </source>
</reference>
<evidence type="ECO:0000256" key="5">
    <source>
        <dbReference type="SAM" id="SignalP"/>
    </source>
</evidence>
<comment type="caution">
    <text evidence="7">The sequence shown here is derived from an EMBL/GenBank/DDBJ whole genome shotgun (WGS) entry which is preliminary data.</text>
</comment>
<keyword evidence="4" id="KW-0472">Membrane</keyword>
<comment type="subcellular location">
    <subcellularLocation>
        <location evidence="1">Cell membrane</location>
    </subcellularLocation>
</comment>
<dbReference type="AlphaFoldDB" id="A0A2V5L2S8"/>
<dbReference type="GO" id="GO:0005275">
    <property type="term" value="F:amine transmembrane transporter activity"/>
    <property type="evidence" value="ECO:0007669"/>
    <property type="project" value="TreeGrafter"/>
</dbReference>
<dbReference type="PANTHER" id="PTHR47737:SF1">
    <property type="entry name" value="GLYCINE BETAINE_PROLINE BETAINE TRANSPORT SYSTEM PERMEASE PROTEIN PROW"/>
    <property type="match status" value="1"/>
</dbReference>
<keyword evidence="3" id="KW-1003">Cell membrane</keyword>
<dbReference type="SUPFAM" id="SSF53850">
    <property type="entry name" value="Periplasmic binding protein-like II"/>
    <property type="match status" value="1"/>
</dbReference>
<dbReference type="GO" id="GO:0015871">
    <property type="term" value="P:choline transport"/>
    <property type="evidence" value="ECO:0007669"/>
    <property type="project" value="TreeGrafter"/>
</dbReference>
<dbReference type="Pfam" id="PF04069">
    <property type="entry name" value="OpuAC"/>
    <property type="match status" value="1"/>
</dbReference>
<name>A0A2V5L2S8_9MICC</name>
<protein>
    <submittedName>
        <fullName evidence="7">Glycine/betaine ABC transporter substrate-binding protein</fullName>
    </submittedName>
</protein>
<dbReference type="OrthoDB" id="9787902at2"/>
<dbReference type="GO" id="GO:0015226">
    <property type="term" value="F:carnitine transmembrane transporter activity"/>
    <property type="evidence" value="ECO:0007669"/>
    <property type="project" value="TreeGrafter"/>
</dbReference>
<feature type="domain" description="ABC-type glycine betaine transport system substrate-binding" evidence="6">
    <location>
        <begin position="37"/>
        <end position="285"/>
    </location>
</feature>
<dbReference type="GO" id="GO:0031460">
    <property type="term" value="P:glycine betaine transport"/>
    <property type="evidence" value="ECO:0007669"/>
    <property type="project" value="TreeGrafter"/>
</dbReference>
<dbReference type="CDD" id="cd13639">
    <property type="entry name" value="PBP2_OpuAC_like"/>
    <property type="match status" value="1"/>
</dbReference>
<dbReference type="InterPro" id="IPR007210">
    <property type="entry name" value="ABC_Gly_betaine_transp_sub-bd"/>
</dbReference>
<dbReference type="Gene3D" id="3.10.105.10">
    <property type="entry name" value="Dipeptide-binding Protein, Domain 3"/>
    <property type="match status" value="2"/>
</dbReference>
<evidence type="ECO:0000256" key="2">
    <source>
        <dbReference type="ARBA" id="ARBA00022448"/>
    </source>
</evidence>
<keyword evidence="5" id="KW-0732">Signal</keyword>
<evidence type="ECO:0000256" key="4">
    <source>
        <dbReference type="ARBA" id="ARBA00023136"/>
    </source>
</evidence>
<dbReference type="Proteomes" id="UP000247832">
    <property type="component" value="Unassembled WGS sequence"/>
</dbReference>
<evidence type="ECO:0000259" key="6">
    <source>
        <dbReference type="Pfam" id="PF04069"/>
    </source>
</evidence>
<organism evidence="7 8">
    <name type="scientific">Arthrobacter livingstonensis</name>
    <dbReference type="NCBI Taxonomy" id="670078"/>
    <lineage>
        <taxon>Bacteria</taxon>
        <taxon>Bacillati</taxon>
        <taxon>Actinomycetota</taxon>
        <taxon>Actinomycetes</taxon>
        <taxon>Micrococcales</taxon>
        <taxon>Micrococcaceae</taxon>
        <taxon>Arthrobacter</taxon>
    </lineage>
</organism>
<evidence type="ECO:0000256" key="3">
    <source>
        <dbReference type="ARBA" id="ARBA00022475"/>
    </source>
</evidence>
<keyword evidence="2" id="KW-0813">Transport</keyword>
<dbReference type="PROSITE" id="PS51257">
    <property type="entry name" value="PROKAR_LIPOPROTEIN"/>
    <property type="match status" value="1"/>
</dbReference>
<dbReference type="EMBL" id="QJVD01000025">
    <property type="protein sequence ID" value="PYI65398.1"/>
    <property type="molecule type" value="Genomic_DNA"/>
</dbReference>
<feature type="signal peptide" evidence="5">
    <location>
        <begin position="1"/>
        <end position="28"/>
    </location>
</feature>
<proteinExistence type="predicted"/>
<feature type="chain" id="PRO_5015935436" evidence="5">
    <location>
        <begin position="29"/>
        <end position="311"/>
    </location>
</feature>
<accession>A0A2V5L2S8</accession>
<evidence type="ECO:0000313" key="8">
    <source>
        <dbReference type="Proteomes" id="UP000247832"/>
    </source>
</evidence>
<sequence>MKKKFLSIAAIAATVALGLSACGSGSSAATVDNGDKKDVSIAVFNGWDEGIAASELWKSILDEKGYNVELKNADVAPVFSGLSTGDYDLTLDTWLPVTHKTLMDKYGKDISELGKWNSEAKLTIAVNKDAPIDSLDQLAANADKFGNKIVGIEAGAGLTEATNKKVIPDYGLEKMDYVTSSTPAMLSELKAATTKGENIAVTLWRPHWAYDAFDIKDLKDPKGALGAAEGIYGYSRMDFDKDYPKLDGWLKNFKMDSKHLYSLENAMFNGAKTDDHGPAVKKWIADNQEWVDALTESAPAAKAAATPTPAK</sequence>
<dbReference type="RefSeq" id="WP_110502458.1">
    <property type="nucleotide sequence ID" value="NZ_QJVD01000025.1"/>
</dbReference>
<dbReference type="Gene3D" id="3.40.190.100">
    <property type="entry name" value="Glycine betaine-binding periplasmic protein, domain 2"/>
    <property type="match status" value="1"/>
</dbReference>
<keyword evidence="8" id="KW-1185">Reference proteome</keyword>
<dbReference type="PANTHER" id="PTHR47737">
    <property type="entry name" value="GLYCINE BETAINE/PROLINE BETAINE TRANSPORT SYSTEM PERMEASE PROTEIN PROW"/>
    <property type="match status" value="1"/>
</dbReference>